<dbReference type="AlphaFoldDB" id="A0A2K2FPF9"/>
<evidence type="ECO:0000313" key="2">
    <source>
        <dbReference type="EMBL" id="PNU00671.1"/>
    </source>
</evidence>
<dbReference type="OrthoDB" id="1708376at2"/>
<protein>
    <submittedName>
        <fullName evidence="2">Uncharacterized protein</fullName>
    </submittedName>
</protein>
<feature type="compositionally biased region" description="Basic and acidic residues" evidence="1">
    <location>
        <begin position="52"/>
        <end position="102"/>
    </location>
</feature>
<accession>A0A2K2FPF9</accession>
<comment type="caution">
    <text evidence="2">The sequence shown here is derived from an EMBL/GenBank/DDBJ whole genome shotgun (WGS) entry which is preliminary data.</text>
</comment>
<dbReference type="RefSeq" id="WP_103080700.1">
    <property type="nucleotide sequence ID" value="NZ_CP021850.1"/>
</dbReference>
<evidence type="ECO:0000256" key="1">
    <source>
        <dbReference type="SAM" id="MobiDB-lite"/>
    </source>
</evidence>
<keyword evidence="3" id="KW-1185">Reference proteome</keyword>
<gene>
    <name evidence="2" type="ORF">CDQ84_05350</name>
</gene>
<dbReference type="Proteomes" id="UP000236151">
    <property type="component" value="Unassembled WGS sequence"/>
</dbReference>
<organism evidence="2 3">
    <name type="scientific">Clostridium thermosuccinogenes</name>
    <dbReference type="NCBI Taxonomy" id="84032"/>
    <lineage>
        <taxon>Bacteria</taxon>
        <taxon>Bacillati</taxon>
        <taxon>Bacillota</taxon>
        <taxon>Clostridia</taxon>
        <taxon>Eubacteriales</taxon>
        <taxon>Clostridiaceae</taxon>
        <taxon>Clostridium</taxon>
    </lineage>
</organism>
<name>A0A2K2FPF9_9CLOT</name>
<reference evidence="2 3" key="1">
    <citation type="submission" date="2017-06" db="EMBL/GenBank/DDBJ databases">
        <title>Investigating the central metabolism of Clostridium thermosuccinogenes.</title>
        <authorList>
            <person name="Koendjbiharie J.G."/>
            <person name="van Kranenburg R."/>
        </authorList>
    </citation>
    <scope>NUCLEOTIDE SEQUENCE [LARGE SCALE GENOMIC DNA]</scope>
    <source>
        <strain evidence="2 3">DSM 5806</strain>
    </source>
</reference>
<evidence type="ECO:0000313" key="3">
    <source>
        <dbReference type="Proteomes" id="UP000236151"/>
    </source>
</evidence>
<feature type="region of interest" description="Disordered" evidence="1">
    <location>
        <begin position="43"/>
        <end position="102"/>
    </location>
</feature>
<dbReference type="KEGG" id="cthd:CDO33_07850"/>
<sequence length="102" mass="11961">MSIKPVEFQVMLPKTSEVSKMNSDQLNKNLVIQQQQSQMFQQKSEVNTRQVHAQDKAYEVTIKERQEKNKREGQKKDNKKDSENHKEKSDTGIKTSKIDIRI</sequence>
<dbReference type="EMBL" id="NIOJ01000008">
    <property type="protein sequence ID" value="PNU00671.1"/>
    <property type="molecule type" value="Genomic_DNA"/>
</dbReference>
<proteinExistence type="predicted"/>